<dbReference type="Proteomes" id="UP000238312">
    <property type="component" value="Unassembled WGS sequence"/>
</dbReference>
<name>A0A2T0N4D1_9ACTN</name>
<evidence type="ECO:0000313" key="1">
    <source>
        <dbReference type="EMBL" id="PRX66990.1"/>
    </source>
</evidence>
<gene>
    <name evidence="1" type="ORF">B0I32_105430</name>
</gene>
<organism evidence="1 2">
    <name type="scientific">Nonomuraea fuscirosea</name>
    <dbReference type="NCBI Taxonomy" id="1291556"/>
    <lineage>
        <taxon>Bacteria</taxon>
        <taxon>Bacillati</taxon>
        <taxon>Actinomycetota</taxon>
        <taxon>Actinomycetes</taxon>
        <taxon>Streptosporangiales</taxon>
        <taxon>Streptosporangiaceae</taxon>
        <taxon>Nonomuraea</taxon>
    </lineage>
</organism>
<dbReference type="RefSeq" id="WP_219911798.1">
    <property type="nucleotide sequence ID" value="NZ_PVNG01000005.1"/>
</dbReference>
<comment type="caution">
    <text evidence="1">The sequence shown here is derived from an EMBL/GenBank/DDBJ whole genome shotgun (WGS) entry which is preliminary data.</text>
</comment>
<dbReference type="AlphaFoldDB" id="A0A2T0N4D1"/>
<reference evidence="1 2" key="1">
    <citation type="submission" date="2018-03" db="EMBL/GenBank/DDBJ databases">
        <title>Genomic Encyclopedia of Type Strains, Phase III (KMG-III): the genomes of soil and plant-associated and newly described type strains.</title>
        <authorList>
            <person name="Whitman W."/>
        </authorList>
    </citation>
    <scope>NUCLEOTIDE SEQUENCE [LARGE SCALE GENOMIC DNA]</scope>
    <source>
        <strain evidence="1 2">CGMCC 4.7104</strain>
    </source>
</reference>
<accession>A0A2T0N4D1</accession>
<keyword evidence="2" id="KW-1185">Reference proteome</keyword>
<protein>
    <submittedName>
        <fullName evidence="1">Uncharacterized protein</fullName>
    </submittedName>
</protein>
<dbReference type="EMBL" id="PVNG01000005">
    <property type="protein sequence ID" value="PRX66990.1"/>
    <property type="molecule type" value="Genomic_DNA"/>
</dbReference>
<sequence length="119" mass="13151">MVAELAARPDRAAYTLPAQLRALQDLRSQEAYLPSYVIEIDDGRLLGYMAAGPGRDAFLEAILAEVPEARVESETRLDERRLWEEWLAGNGLGHGSLRRASYGGWCCRLRRSARGGSCG</sequence>
<proteinExistence type="predicted"/>
<evidence type="ECO:0000313" key="2">
    <source>
        <dbReference type="Proteomes" id="UP000238312"/>
    </source>
</evidence>